<dbReference type="Proteomes" id="UP000824091">
    <property type="component" value="Unassembled WGS sequence"/>
</dbReference>
<feature type="transmembrane region" description="Helical" evidence="5">
    <location>
        <begin position="35"/>
        <end position="63"/>
    </location>
</feature>
<comment type="subcellular location">
    <subcellularLocation>
        <location evidence="1">Membrane</location>
        <topology evidence="1">Multi-pass membrane protein</topology>
    </subcellularLocation>
</comment>
<dbReference type="PANTHER" id="PTHR33507:SF3">
    <property type="entry name" value="INNER MEMBRANE PROTEIN YBBJ"/>
    <property type="match status" value="1"/>
</dbReference>
<feature type="domain" description="NfeD-like C-terminal" evidence="6">
    <location>
        <begin position="81"/>
        <end position="140"/>
    </location>
</feature>
<evidence type="ECO:0000256" key="5">
    <source>
        <dbReference type="SAM" id="Phobius"/>
    </source>
</evidence>
<name>A0A9D1L8J3_9FIRM</name>
<reference evidence="7" key="1">
    <citation type="submission" date="2020-10" db="EMBL/GenBank/DDBJ databases">
        <authorList>
            <person name="Gilroy R."/>
        </authorList>
    </citation>
    <scope>NUCLEOTIDE SEQUENCE</scope>
    <source>
        <strain evidence="7">11300</strain>
    </source>
</reference>
<dbReference type="EMBL" id="DVMO01000086">
    <property type="protein sequence ID" value="HIU27876.1"/>
    <property type="molecule type" value="Genomic_DNA"/>
</dbReference>
<comment type="caution">
    <text evidence="7">The sequence shown here is derived from an EMBL/GenBank/DDBJ whole genome shotgun (WGS) entry which is preliminary data.</text>
</comment>
<dbReference type="InterPro" id="IPR002810">
    <property type="entry name" value="NfeD-like_C"/>
</dbReference>
<evidence type="ECO:0000313" key="8">
    <source>
        <dbReference type="Proteomes" id="UP000824091"/>
    </source>
</evidence>
<dbReference type="GO" id="GO:0005886">
    <property type="term" value="C:plasma membrane"/>
    <property type="evidence" value="ECO:0007669"/>
    <property type="project" value="TreeGrafter"/>
</dbReference>
<proteinExistence type="predicted"/>
<keyword evidence="3 5" id="KW-1133">Transmembrane helix</keyword>
<dbReference type="SUPFAM" id="SSF141322">
    <property type="entry name" value="NfeD domain-like"/>
    <property type="match status" value="1"/>
</dbReference>
<gene>
    <name evidence="7" type="ORF">IAD16_05810</name>
</gene>
<dbReference type="InterPro" id="IPR012340">
    <property type="entry name" value="NA-bd_OB-fold"/>
</dbReference>
<dbReference type="PANTHER" id="PTHR33507">
    <property type="entry name" value="INNER MEMBRANE PROTEIN YBBJ"/>
    <property type="match status" value="1"/>
</dbReference>
<dbReference type="Gene3D" id="2.40.50.140">
    <property type="entry name" value="Nucleic acid-binding proteins"/>
    <property type="match status" value="1"/>
</dbReference>
<keyword evidence="4 5" id="KW-0472">Membrane</keyword>
<evidence type="ECO:0000256" key="2">
    <source>
        <dbReference type="ARBA" id="ARBA00022692"/>
    </source>
</evidence>
<evidence type="ECO:0000256" key="4">
    <source>
        <dbReference type="ARBA" id="ARBA00023136"/>
    </source>
</evidence>
<evidence type="ECO:0000313" key="7">
    <source>
        <dbReference type="EMBL" id="HIU27876.1"/>
    </source>
</evidence>
<evidence type="ECO:0000256" key="3">
    <source>
        <dbReference type="ARBA" id="ARBA00022989"/>
    </source>
</evidence>
<evidence type="ECO:0000256" key="1">
    <source>
        <dbReference type="ARBA" id="ARBA00004141"/>
    </source>
</evidence>
<dbReference type="AlphaFoldDB" id="A0A9D1L8J3"/>
<organism evidence="7 8">
    <name type="scientific">Candidatus Fimisoma avicola</name>
    <dbReference type="NCBI Taxonomy" id="2840826"/>
    <lineage>
        <taxon>Bacteria</taxon>
        <taxon>Bacillati</taxon>
        <taxon>Bacillota</taxon>
        <taxon>Clostridia</taxon>
        <taxon>Eubacteriales</taxon>
        <taxon>Candidatus Fimisoma</taxon>
    </lineage>
</organism>
<evidence type="ECO:0000259" key="6">
    <source>
        <dbReference type="Pfam" id="PF01957"/>
    </source>
</evidence>
<dbReference type="InterPro" id="IPR052165">
    <property type="entry name" value="Membrane_assoc_protease"/>
</dbReference>
<accession>A0A9D1L8J3</accession>
<protein>
    <submittedName>
        <fullName evidence="7">NfeD family protein</fullName>
    </submittedName>
</protein>
<keyword evidence="2 5" id="KW-0812">Transmembrane</keyword>
<reference evidence="7" key="2">
    <citation type="journal article" date="2021" name="PeerJ">
        <title>Extensive microbial diversity within the chicken gut microbiome revealed by metagenomics and culture.</title>
        <authorList>
            <person name="Gilroy R."/>
            <person name="Ravi A."/>
            <person name="Getino M."/>
            <person name="Pursley I."/>
            <person name="Horton D.L."/>
            <person name="Alikhan N.F."/>
            <person name="Baker D."/>
            <person name="Gharbi K."/>
            <person name="Hall N."/>
            <person name="Watson M."/>
            <person name="Adriaenssens E.M."/>
            <person name="Foster-Nyarko E."/>
            <person name="Jarju S."/>
            <person name="Secka A."/>
            <person name="Antonio M."/>
            <person name="Oren A."/>
            <person name="Chaudhuri R.R."/>
            <person name="La Ragione R."/>
            <person name="Hildebrand F."/>
            <person name="Pallen M.J."/>
        </authorList>
    </citation>
    <scope>NUCLEOTIDE SEQUENCE</scope>
    <source>
        <strain evidence="7">11300</strain>
    </source>
</reference>
<dbReference type="Pfam" id="PF01957">
    <property type="entry name" value="NfeD"/>
    <property type="match status" value="1"/>
</dbReference>
<sequence length="144" mass="15919">MSLAVFWLAVAVIFLIIEAVTVGLTTIWFAAGAFVALILSMFHVPVIAQFIVFLIVSFCLLLFTRKIFVEKLKTGRVRTNAEALIGETGRVTAQIRPLETGQVRIKGQEWSAVCRDETLIEKGTFVKVIAIEGVKLIVVPESQQ</sequence>